<proteinExistence type="predicted"/>
<feature type="region of interest" description="Disordered" evidence="1">
    <location>
        <begin position="426"/>
        <end position="468"/>
    </location>
</feature>
<dbReference type="InterPro" id="IPR050730">
    <property type="entry name" value="UBX_domain-protein"/>
</dbReference>
<reference evidence="2" key="1">
    <citation type="journal article" date="2019" name="Database">
        <title>The radish genome database (RadishGD): an integrated information resource for radish genomics.</title>
        <authorList>
            <person name="Yu H.J."/>
            <person name="Baek S."/>
            <person name="Lee Y.J."/>
            <person name="Cho A."/>
            <person name="Mun J.H."/>
        </authorList>
    </citation>
    <scope>NUCLEOTIDE SEQUENCE [LARGE SCALE GENOMIC DNA]</scope>
    <source>
        <strain evidence="2">cv. WK10039</strain>
    </source>
</reference>
<reference evidence="3" key="2">
    <citation type="submission" date="2025-08" db="UniProtKB">
        <authorList>
            <consortium name="RefSeq"/>
        </authorList>
    </citation>
    <scope>IDENTIFICATION</scope>
    <source>
        <tissue evidence="3">Leaf</tissue>
    </source>
</reference>
<feature type="region of interest" description="Disordered" evidence="1">
    <location>
        <begin position="177"/>
        <end position="214"/>
    </location>
</feature>
<protein>
    <submittedName>
        <fullName evidence="3">Uncharacterized protein LOC108812945</fullName>
    </submittedName>
</protein>
<keyword evidence="2" id="KW-1185">Reference proteome</keyword>
<dbReference type="PANTHER" id="PTHR23322">
    <property type="entry name" value="FAS-ASSOCIATED PROTEIN"/>
    <property type="match status" value="1"/>
</dbReference>
<feature type="compositionally biased region" description="Low complexity" evidence="1">
    <location>
        <begin position="193"/>
        <end position="209"/>
    </location>
</feature>
<dbReference type="GO" id="GO:0005783">
    <property type="term" value="C:endoplasmic reticulum"/>
    <property type="evidence" value="ECO:0007669"/>
    <property type="project" value="TreeGrafter"/>
</dbReference>
<dbReference type="OrthoDB" id="1095801at2759"/>
<dbReference type="GO" id="GO:0036503">
    <property type="term" value="P:ERAD pathway"/>
    <property type="evidence" value="ECO:0007669"/>
    <property type="project" value="TreeGrafter"/>
</dbReference>
<dbReference type="SUPFAM" id="SSF46934">
    <property type="entry name" value="UBA-like"/>
    <property type="match status" value="1"/>
</dbReference>
<dbReference type="Pfam" id="PF14555">
    <property type="entry name" value="UBA_4"/>
    <property type="match status" value="2"/>
</dbReference>
<gene>
    <name evidence="3" type="primary">LOC108812945</name>
</gene>
<dbReference type="CDD" id="cd14348">
    <property type="entry name" value="UBA_p47"/>
    <property type="match status" value="1"/>
</dbReference>
<dbReference type="GeneID" id="108812945"/>
<dbReference type="GO" id="GO:0043130">
    <property type="term" value="F:ubiquitin binding"/>
    <property type="evidence" value="ECO:0007669"/>
    <property type="project" value="TreeGrafter"/>
</dbReference>
<feature type="compositionally biased region" description="Polar residues" evidence="1">
    <location>
        <begin position="436"/>
        <end position="453"/>
    </location>
</feature>
<dbReference type="PANTHER" id="PTHR23322:SF81">
    <property type="entry name" value="UBX DOMAIN-CONTAINING PROTEIN"/>
    <property type="match status" value="1"/>
</dbReference>
<name>A0A6J0JZI6_RAPSA</name>
<dbReference type="KEGG" id="rsz:108812945"/>
<evidence type="ECO:0000256" key="1">
    <source>
        <dbReference type="SAM" id="MobiDB-lite"/>
    </source>
</evidence>
<evidence type="ECO:0000313" key="2">
    <source>
        <dbReference type="Proteomes" id="UP000504610"/>
    </source>
</evidence>
<dbReference type="InterPro" id="IPR009060">
    <property type="entry name" value="UBA-like_sf"/>
</dbReference>
<sequence length="558" mass="61775">MYNEHLSPPTMTDHARRICDELKVCREEAILYLEGFDWDLDAAMEACRSKNLNFPSLAVESPPEKEESSPYSQSRDELIAQFVSFAVGSDTQDATSYLERSDWDLQRAVSRFRDERRRPTASQRKVNRKLGRLNMQRYLQDETSVAVGTLKELMRGEKVPKAIPPLVSSSHLKVQESTSLVQDGEEKLSPVKESASAEALPSSMMSSSQPEEKLSQWEEEGIKSFFKVAIGASREAAIACLSHSKWNQDDAISYFFGDHAETSQESTSPVKESAEALLSSSMSSIQLTNSPDEEQLLKEEIVKSFRDVVIVASRKAAEACLSHCNWNQEDAVSYFFADYTAANPEIAWSQADIQESSRPIQFREAPRTSSNQLQSSREPLSQSNDELIDIFVQAAGGVVTRDVATSYLTLNNWNVEKAFSCLLEEDGTGSSSSSSNADSTETGNATIASSQADENVKDRDVEGDLGTGLSPVPVTTTLVELEIILDDGGSGSEVWILVRSDQTVRDVRNKIGVFRPEDERDYYLKSNTGVEYRDLDTTVHSITSGSCGSTTLHQMYSS</sequence>
<organism evidence="2 3">
    <name type="scientific">Raphanus sativus</name>
    <name type="common">Radish</name>
    <name type="synonym">Raphanus raphanistrum var. sativus</name>
    <dbReference type="NCBI Taxonomy" id="3726"/>
    <lineage>
        <taxon>Eukaryota</taxon>
        <taxon>Viridiplantae</taxon>
        <taxon>Streptophyta</taxon>
        <taxon>Embryophyta</taxon>
        <taxon>Tracheophyta</taxon>
        <taxon>Spermatophyta</taxon>
        <taxon>Magnoliopsida</taxon>
        <taxon>eudicotyledons</taxon>
        <taxon>Gunneridae</taxon>
        <taxon>Pentapetalae</taxon>
        <taxon>rosids</taxon>
        <taxon>malvids</taxon>
        <taxon>Brassicales</taxon>
        <taxon>Brassicaceae</taxon>
        <taxon>Brassiceae</taxon>
        <taxon>Raphanus</taxon>
    </lineage>
</organism>
<dbReference type="Proteomes" id="UP000504610">
    <property type="component" value="Chromosome 6"/>
</dbReference>
<dbReference type="RefSeq" id="XP_018440853.2">
    <property type="nucleotide sequence ID" value="XM_018585351.2"/>
</dbReference>
<dbReference type="Gene3D" id="1.10.8.10">
    <property type="entry name" value="DNA helicase RuvA subunit, C-terminal domain"/>
    <property type="match status" value="2"/>
</dbReference>
<evidence type="ECO:0000313" key="3">
    <source>
        <dbReference type="RefSeq" id="XP_018440853.2"/>
    </source>
</evidence>
<accession>A0A6J0JZI6</accession>
<dbReference type="AlphaFoldDB" id="A0A6J0JZI6"/>